<dbReference type="Pfam" id="PF13557">
    <property type="entry name" value="Phenol_MetA_deg"/>
    <property type="match status" value="1"/>
</dbReference>
<organism evidence="2 3">
    <name type="scientific">Solidesulfovibrio aerotolerans</name>
    <dbReference type="NCBI Taxonomy" id="295255"/>
    <lineage>
        <taxon>Bacteria</taxon>
        <taxon>Pseudomonadati</taxon>
        <taxon>Thermodesulfobacteriota</taxon>
        <taxon>Desulfovibrionia</taxon>
        <taxon>Desulfovibrionales</taxon>
        <taxon>Desulfovibrionaceae</taxon>
        <taxon>Solidesulfovibrio</taxon>
    </lineage>
</organism>
<dbReference type="InterPro" id="IPR025737">
    <property type="entry name" value="FApF"/>
</dbReference>
<name>A0A7C9ITL0_9BACT</name>
<evidence type="ECO:0000313" key="3">
    <source>
        <dbReference type="Proteomes" id="UP000482487"/>
    </source>
</evidence>
<feature type="chain" id="PRO_5028829998" evidence="1">
    <location>
        <begin position="23"/>
        <end position="285"/>
    </location>
</feature>
<keyword evidence="3" id="KW-1185">Reference proteome</keyword>
<evidence type="ECO:0000313" key="2">
    <source>
        <dbReference type="EMBL" id="MYL82540.1"/>
    </source>
</evidence>
<gene>
    <name evidence="2" type="ORF">GTA51_05230</name>
</gene>
<dbReference type="Proteomes" id="UP000482487">
    <property type="component" value="Unassembled WGS sequence"/>
</dbReference>
<dbReference type="EMBL" id="WVUD01000006">
    <property type="protein sequence ID" value="MYL82540.1"/>
    <property type="molecule type" value="Genomic_DNA"/>
</dbReference>
<sequence>MRNTFCLWALITALTMPGLALANSPRDYLPLDPGSVFVAFYYDHYYGNDYYHKGTKVSGNTNYYANVGVFRPVYYTSIGPFTVDPQLILPFGEADLIKSPSGGLGDATFAATIWFINNKEYKFIFAYTPFLTAPTGRYDPNSPVNFGSNRWATKHEVCVAKGFGDSTWLEVAAHVQFYSDNNDARDAENRTVTSSKAASYGGETHLSYNFTKDFFGSFDYYYLHGGETTINDTWQKDWVDSHTLGLSFAYMLTPHTQLMINGKTDASVYNGIMTSSFGARLGFIF</sequence>
<feature type="signal peptide" evidence="1">
    <location>
        <begin position="1"/>
        <end position="22"/>
    </location>
</feature>
<dbReference type="OrthoDB" id="191143at2"/>
<dbReference type="AlphaFoldDB" id="A0A7C9ITL0"/>
<proteinExistence type="predicted"/>
<comment type="caution">
    <text evidence="2">The sequence shown here is derived from an EMBL/GenBank/DDBJ whole genome shotgun (WGS) entry which is preliminary data.</text>
</comment>
<accession>A0A7C9ITL0</accession>
<evidence type="ECO:0000256" key="1">
    <source>
        <dbReference type="SAM" id="SignalP"/>
    </source>
</evidence>
<reference evidence="2 3" key="1">
    <citation type="submission" date="2020-01" db="EMBL/GenBank/DDBJ databases">
        <title>Genome sequence of Desulfovibrio aerotolerans DSM 16695(T).</title>
        <authorList>
            <person name="Karnachuk O."/>
            <person name="Avakyan M."/>
            <person name="Mardanov A."/>
            <person name="Kadnikov V."/>
            <person name="Ravin N."/>
        </authorList>
    </citation>
    <scope>NUCLEOTIDE SEQUENCE [LARGE SCALE GENOMIC DNA]</scope>
    <source>
        <strain evidence="2 3">DSM 16695</strain>
    </source>
</reference>
<dbReference type="RefSeq" id="WP_160959284.1">
    <property type="nucleotide sequence ID" value="NZ_WVUD01000006.1"/>
</dbReference>
<keyword evidence="1" id="KW-0732">Signal</keyword>
<protein>
    <submittedName>
        <fullName evidence="2">Transporter</fullName>
    </submittedName>
</protein>